<reference evidence="1 2" key="1">
    <citation type="submission" date="2020-06" db="EMBL/GenBank/DDBJ databases">
        <authorList>
            <person name="Kim S.-J."/>
            <person name="Park S.-J."/>
        </authorList>
    </citation>
    <scope>NUCLEOTIDE SEQUENCE [LARGE SCALE GENOMIC DNA]</scope>
    <source>
        <strain evidence="1 2">SW-151</strain>
    </source>
</reference>
<dbReference type="EMBL" id="JABWMH010000001">
    <property type="protein sequence ID" value="NVD26750.1"/>
    <property type="molecule type" value="Genomic_DNA"/>
</dbReference>
<name>A0ABX2MZ66_9SPHN</name>
<comment type="caution">
    <text evidence="1">The sequence shown here is derived from an EMBL/GenBank/DDBJ whole genome shotgun (WGS) entry which is preliminary data.</text>
</comment>
<evidence type="ECO:0000313" key="1">
    <source>
        <dbReference type="EMBL" id="NVD26750.1"/>
    </source>
</evidence>
<accession>A0ABX2MZ66</accession>
<proteinExistence type="predicted"/>
<dbReference type="InterPro" id="IPR036390">
    <property type="entry name" value="WH_DNA-bd_sf"/>
</dbReference>
<dbReference type="RefSeq" id="WP_176278274.1">
    <property type="nucleotide sequence ID" value="NZ_JABWMH010000001.1"/>
</dbReference>
<evidence type="ECO:0008006" key="3">
    <source>
        <dbReference type="Google" id="ProtNLM"/>
    </source>
</evidence>
<dbReference type="Proteomes" id="UP000652427">
    <property type="component" value="Unassembled WGS sequence"/>
</dbReference>
<gene>
    <name evidence="1" type="ORF">HUO14_02375</name>
</gene>
<evidence type="ECO:0000313" key="2">
    <source>
        <dbReference type="Proteomes" id="UP000652427"/>
    </source>
</evidence>
<dbReference type="SUPFAM" id="SSF46785">
    <property type="entry name" value="Winged helix' DNA-binding domain"/>
    <property type="match status" value="1"/>
</dbReference>
<organism evidence="1 2">
    <name type="scientific">Parasphingorhabdus flavimaris</name>
    <dbReference type="NCBI Taxonomy" id="266812"/>
    <lineage>
        <taxon>Bacteria</taxon>
        <taxon>Pseudomonadati</taxon>
        <taxon>Pseudomonadota</taxon>
        <taxon>Alphaproteobacteria</taxon>
        <taxon>Sphingomonadales</taxon>
        <taxon>Sphingomonadaceae</taxon>
        <taxon>Parasphingorhabdus</taxon>
    </lineage>
</organism>
<protein>
    <recommendedName>
        <fullName evidence="3">MarR family transcriptional regulator</fullName>
    </recommendedName>
</protein>
<sequence>MKIDIDDVIGVRKNRSQLFNEQYFANKFWDIILVLYSQEVNDRPINAQGISSKLDIDQGKVLRYLKVLSADNLVCAYDQMAEDQFNIADDNLSLTRAGFENTATVIQQMRRVFGQSENQHS</sequence>
<keyword evidence="2" id="KW-1185">Reference proteome</keyword>